<evidence type="ECO:0000256" key="11">
    <source>
        <dbReference type="ARBA" id="ARBA00022967"/>
    </source>
</evidence>
<dbReference type="EMBL" id="CP048649">
    <property type="protein sequence ID" value="QIB70780.1"/>
    <property type="molecule type" value="Genomic_DNA"/>
</dbReference>
<dbReference type="Pfam" id="PF00122">
    <property type="entry name" value="E1-E2_ATPase"/>
    <property type="match status" value="1"/>
</dbReference>
<evidence type="ECO:0000256" key="10">
    <source>
        <dbReference type="ARBA" id="ARBA00022842"/>
    </source>
</evidence>
<dbReference type="SFLD" id="SFLDG00002">
    <property type="entry name" value="C1.7:_P-type_atpase_like"/>
    <property type="match status" value="1"/>
</dbReference>
<dbReference type="GO" id="GO:0046872">
    <property type="term" value="F:metal ion binding"/>
    <property type="evidence" value="ECO:0007669"/>
    <property type="project" value="UniProtKB-KW"/>
</dbReference>
<keyword evidence="14 15" id="KW-0472">Membrane</keyword>
<feature type="transmembrane region" description="Helical" evidence="15">
    <location>
        <begin position="700"/>
        <end position="720"/>
    </location>
</feature>
<evidence type="ECO:0000256" key="12">
    <source>
        <dbReference type="ARBA" id="ARBA00022989"/>
    </source>
</evidence>
<dbReference type="GO" id="GO:0016887">
    <property type="term" value="F:ATP hydrolysis activity"/>
    <property type="evidence" value="ECO:0007669"/>
    <property type="project" value="InterPro"/>
</dbReference>
<evidence type="ECO:0000256" key="2">
    <source>
        <dbReference type="ARBA" id="ARBA00012790"/>
    </source>
</evidence>
<dbReference type="SUPFAM" id="SSF81653">
    <property type="entry name" value="Calcium ATPase, transduction domain A"/>
    <property type="match status" value="1"/>
</dbReference>
<feature type="domain" description="Cation-transporting P-type ATPase N-terminal" evidence="16">
    <location>
        <begin position="1"/>
        <end position="58"/>
    </location>
</feature>
<dbReference type="InterPro" id="IPR006068">
    <property type="entry name" value="ATPase_P-typ_cation-transptr_C"/>
</dbReference>
<keyword evidence="4" id="KW-0109">Calcium transport</keyword>
<dbReference type="InterPro" id="IPR023298">
    <property type="entry name" value="ATPase_P-typ_TM_dom_sf"/>
</dbReference>
<dbReference type="Gene3D" id="3.40.50.1000">
    <property type="entry name" value="HAD superfamily/HAD-like"/>
    <property type="match status" value="1"/>
</dbReference>
<dbReference type="InterPro" id="IPR018303">
    <property type="entry name" value="ATPase_P-typ_P_site"/>
</dbReference>
<evidence type="ECO:0000256" key="4">
    <source>
        <dbReference type="ARBA" id="ARBA00022568"/>
    </source>
</evidence>
<dbReference type="InterPro" id="IPR008250">
    <property type="entry name" value="ATPase_P-typ_transduc_dom_A_sf"/>
</dbReference>
<evidence type="ECO:0000256" key="6">
    <source>
        <dbReference type="ARBA" id="ARBA00022723"/>
    </source>
</evidence>
<dbReference type="Gene3D" id="3.40.1110.10">
    <property type="entry name" value="Calcium-transporting ATPase, cytoplasmic domain N"/>
    <property type="match status" value="1"/>
</dbReference>
<feature type="transmembrane region" description="Helical" evidence="15">
    <location>
        <begin position="846"/>
        <end position="865"/>
    </location>
</feature>
<dbReference type="PROSITE" id="PS00154">
    <property type="entry name" value="ATPASE_E1_E2"/>
    <property type="match status" value="1"/>
</dbReference>
<keyword evidence="11" id="KW-1278">Translocase</keyword>
<dbReference type="InterPro" id="IPR023214">
    <property type="entry name" value="HAD_sf"/>
</dbReference>
<feature type="transmembrane region" description="Helical" evidence="15">
    <location>
        <begin position="63"/>
        <end position="83"/>
    </location>
</feature>
<keyword evidence="8" id="KW-0106">Calcium</keyword>
<dbReference type="NCBIfam" id="TIGR01517">
    <property type="entry name" value="ATPase-IIB_Ca"/>
    <property type="match status" value="1"/>
</dbReference>
<dbReference type="Pfam" id="PF13246">
    <property type="entry name" value="Cation_ATPase"/>
    <property type="match status" value="1"/>
</dbReference>
<dbReference type="InterPro" id="IPR006408">
    <property type="entry name" value="P-type_ATPase_IIB"/>
</dbReference>
<dbReference type="Pfam" id="PF00690">
    <property type="entry name" value="Cation_ATPase_N"/>
    <property type="match status" value="1"/>
</dbReference>
<feature type="transmembrane region" description="Helical" evidence="15">
    <location>
        <begin position="235"/>
        <end position="254"/>
    </location>
</feature>
<accession>A0A858C0M7</accession>
<dbReference type="InterPro" id="IPR004014">
    <property type="entry name" value="ATPase_P-typ_cation-transptr_N"/>
</dbReference>
<dbReference type="KEGG" id="abut:Ami103574_13600"/>
<feature type="transmembrane region" description="Helical" evidence="15">
    <location>
        <begin position="807"/>
        <end position="834"/>
    </location>
</feature>
<dbReference type="InterPro" id="IPR023299">
    <property type="entry name" value="ATPase_P-typ_cyto_dom_N"/>
</dbReference>
<name>A0A858C0M7_9FIRM</name>
<feature type="transmembrane region" description="Helical" evidence="15">
    <location>
        <begin position="745"/>
        <end position="765"/>
    </location>
</feature>
<dbReference type="Proteomes" id="UP000466848">
    <property type="component" value="Chromosome"/>
</dbReference>
<dbReference type="Gene3D" id="2.70.150.10">
    <property type="entry name" value="Calcium-transporting ATPase, cytoplasmic transduction domain A"/>
    <property type="match status" value="1"/>
</dbReference>
<dbReference type="SMART" id="SM00831">
    <property type="entry name" value="Cation_ATPase_N"/>
    <property type="match status" value="1"/>
</dbReference>
<dbReference type="InterPro" id="IPR036412">
    <property type="entry name" value="HAD-like_sf"/>
</dbReference>
<evidence type="ECO:0000256" key="13">
    <source>
        <dbReference type="ARBA" id="ARBA00023065"/>
    </source>
</evidence>
<keyword evidence="3" id="KW-0813">Transport</keyword>
<dbReference type="SUPFAM" id="SSF81660">
    <property type="entry name" value="Metal cation-transporting ATPase, ATP-binding domain N"/>
    <property type="match status" value="1"/>
</dbReference>
<dbReference type="GO" id="GO:0005388">
    <property type="term" value="F:P-type calcium transporter activity"/>
    <property type="evidence" value="ECO:0007669"/>
    <property type="project" value="UniProtKB-EC"/>
</dbReference>
<evidence type="ECO:0000313" key="17">
    <source>
        <dbReference type="EMBL" id="QIB70780.1"/>
    </source>
</evidence>
<evidence type="ECO:0000256" key="8">
    <source>
        <dbReference type="ARBA" id="ARBA00022837"/>
    </source>
</evidence>
<feature type="transmembrane region" description="Helical" evidence="15">
    <location>
        <begin position="34"/>
        <end position="57"/>
    </location>
</feature>
<keyword evidence="13" id="KW-0406">Ion transport</keyword>
<proteinExistence type="predicted"/>
<dbReference type="PANTHER" id="PTHR24093:SF477">
    <property type="entry name" value="CALCIUM-TRANSPORTING ATPASE"/>
    <property type="match status" value="1"/>
</dbReference>
<comment type="subcellular location">
    <subcellularLocation>
        <location evidence="1">Membrane</location>
        <topology evidence="1">Multi-pass membrane protein</topology>
    </subcellularLocation>
</comment>
<organism evidence="17 18">
    <name type="scientific">Aminipila butyrica</name>
    <dbReference type="NCBI Taxonomy" id="433296"/>
    <lineage>
        <taxon>Bacteria</taxon>
        <taxon>Bacillati</taxon>
        <taxon>Bacillota</taxon>
        <taxon>Clostridia</taxon>
        <taxon>Peptostreptococcales</taxon>
        <taxon>Anaerovoracaceae</taxon>
        <taxon>Aminipila</taxon>
    </lineage>
</organism>
<dbReference type="NCBIfam" id="TIGR01494">
    <property type="entry name" value="ATPase_P-type"/>
    <property type="match status" value="2"/>
</dbReference>
<keyword evidence="9" id="KW-0067">ATP-binding</keyword>
<dbReference type="SUPFAM" id="SSF56784">
    <property type="entry name" value="HAD-like"/>
    <property type="match status" value="1"/>
</dbReference>
<feature type="transmembrane region" description="Helical" evidence="15">
    <location>
        <begin position="673"/>
        <end position="694"/>
    </location>
</feature>
<dbReference type="InterPro" id="IPR001757">
    <property type="entry name" value="P_typ_ATPase"/>
</dbReference>
<keyword evidence="5 15" id="KW-0812">Transmembrane</keyword>
<evidence type="ECO:0000256" key="3">
    <source>
        <dbReference type="ARBA" id="ARBA00022448"/>
    </source>
</evidence>
<dbReference type="Pfam" id="PF00689">
    <property type="entry name" value="Cation_ATPase_C"/>
    <property type="match status" value="1"/>
</dbReference>
<dbReference type="GO" id="GO:0005886">
    <property type="term" value="C:plasma membrane"/>
    <property type="evidence" value="ECO:0007669"/>
    <property type="project" value="TreeGrafter"/>
</dbReference>
<feature type="transmembrane region" description="Helical" evidence="15">
    <location>
        <begin position="777"/>
        <end position="795"/>
    </location>
</feature>
<feature type="transmembrane region" description="Helical" evidence="15">
    <location>
        <begin position="274"/>
        <end position="304"/>
    </location>
</feature>
<dbReference type="PRINTS" id="PR00120">
    <property type="entry name" value="HATPASE"/>
</dbReference>
<keyword evidence="10" id="KW-0460">Magnesium</keyword>
<dbReference type="EC" id="7.2.2.10" evidence="2"/>
<protein>
    <recommendedName>
        <fullName evidence="2">P-type Ca(2+) transporter</fullName>
        <ecNumber evidence="2">7.2.2.10</ecNumber>
    </recommendedName>
</protein>
<evidence type="ECO:0000256" key="1">
    <source>
        <dbReference type="ARBA" id="ARBA00004141"/>
    </source>
</evidence>
<dbReference type="Gene3D" id="1.20.1110.10">
    <property type="entry name" value="Calcium-transporting ATPase, transmembrane domain"/>
    <property type="match status" value="1"/>
</dbReference>
<evidence type="ECO:0000313" key="18">
    <source>
        <dbReference type="Proteomes" id="UP000466848"/>
    </source>
</evidence>
<dbReference type="Pfam" id="PF08282">
    <property type="entry name" value="Hydrolase_3"/>
    <property type="match status" value="1"/>
</dbReference>
<dbReference type="InterPro" id="IPR059000">
    <property type="entry name" value="ATPase_P-type_domA"/>
</dbReference>
<keyword evidence="12 15" id="KW-1133">Transmembrane helix</keyword>
<keyword evidence="18" id="KW-1185">Reference proteome</keyword>
<evidence type="ECO:0000256" key="5">
    <source>
        <dbReference type="ARBA" id="ARBA00022692"/>
    </source>
</evidence>
<dbReference type="PANTHER" id="PTHR24093">
    <property type="entry name" value="CATION TRANSPORTING ATPASE"/>
    <property type="match status" value="1"/>
</dbReference>
<sequence>MPSGLTEDEVKFSREKHGRNCITQKKRQGFWRSFIASFGDPVIKILLAALAVNVLFIAQHANWFESVGIALAILLATLVSTLSEYGSESAFEKLQEEASKIQCRVQRASGLQEIPVDEIVVGDLILLQAGDRVPADGRMSQGQLEVDQSALNGESKEAKKRPVPLGIHDPVENSFLNPALVFSGTVVCAGEGIMEVTHVGDHTFYGHIGTEIQEETRESPLRHRLNGLAADIGKFGYIAATISVLAYLFNSIVIDNGFDLARINDMLSSWHFMLPLLIQACTLGVTVVVMAVPEGLPMMITVVLSANMRRMLKDHVLVRKLIGIETAGSLNILFSDKTGTLTSGKLEVVQFADGTGRLRSREQLTRQSTALCGILKDSIQYNCAAALEKQRAIGGNATDRAVMEFAGQLSGGHDHLEKFTLLPFSSQDKMMITAVSKGWNAILVKGAPEKILPHCTHYYDETGEACVFTSRFAVERMLKDFTEKAMRVIVIAVAPPKTHTPAQLKDLTLVGLLAIRDDIRPQTLSGVAQVQRAGVQTVMITGDSAATATAIAKELGLIQSPAHLVITSDQLKTMSDEKLTEILPDIRVIARALPSDKSRLVRVAQGRGFVVGMTGDGVNDAPALKLADIGFSMGSGTEVAKEASDIVIMDNRFDSIAKAICYGRTIFKSIRKFIIYQMSTCFCAVGVTIIGPLINVDFPITVIQMLWINMVMDTLSGLAFSGEKARQEYMDEAPKSRSEAIINPYMKNQIAVSSIYAIILCLAFLKSSYFSMMDSQSHLYSLTAFFALFMFCTIFRSFNARTHNFNIFSGICSNLSFLWIMGLITLAQMVILYYGGSIFRTIPLSLKDLITVVLLAFTVIPVDLLRKYCIRHSKYPQST</sequence>
<dbReference type="GO" id="GO:0005524">
    <property type="term" value="F:ATP binding"/>
    <property type="evidence" value="ECO:0007669"/>
    <property type="project" value="UniProtKB-KW"/>
</dbReference>
<evidence type="ECO:0000259" key="16">
    <source>
        <dbReference type="SMART" id="SM00831"/>
    </source>
</evidence>
<reference evidence="17 18" key="1">
    <citation type="submission" date="2020-02" db="EMBL/GenBank/DDBJ databases">
        <authorList>
            <person name="Kim Y.B."/>
            <person name="Roh S.W."/>
        </authorList>
    </citation>
    <scope>NUCLEOTIDE SEQUENCE [LARGE SCALE GENOMIC DNA]</scope>
    <source>
        <strain evidence="17 18">DSM 103574</strain>
    </source>
</reference>
<dbReference type="InterPro" id="IPR044492">
    <property type="entry name" value="P_typ_ATPase_HD_dom"/>
</dbReference>
<evidence type="ECO:0000256" key="15">
    <source>
        <dbReference type="SAM" id="Phobius"/>
    </source>
</evidence>
<dbReference type="SUPFAM" id="SSF81665">
    <property type="entry name" value="Calcium ATPase, transmembrane domain M"/>
    <property type="match status" value="1"/>
</dbReference>
<dbReference type="SFLD" id="SFLDS00003">
    <property type="entry name" value="Haloacid_Dehalogenase"/>
    <property type="match status" value="1"/>
</dbReference>
<dbReference type="SFLD" id="SFLDF00027">
    <property type="entry name" value="p-type_atpase"/>
    <property type="match status" value="1"/>
</dbReference>
<evidence type="ECO:0000256" key="9">
    <source>
        <dbReference type="ARBA" id="ARBA00022840"/>
    </source>
</evidence>
<evidence type="ECO:0000256" key="7">
    <source>
        <dbReference type="ARBA" id="ARBA00022741"/>
    </source>
</evidence>
<keyword evidence="6" id="KW-0479">Metal-binding</keyword>
<dbReference type="PRINTS" id="PR00119">
    <property type="entry name" value="CATATPASE"/>
</dbReference>
<dbReference type="AlphaFoldDB" id="A0A858C0M7"/>
<gene>
    <name evidence="17" type="ORF">Ami103574_13600</name>
</gene>
<keyword evidence="7" id="KW-0547">Nucleotide-binding</keyword>
<evidence type="ECO:0000256" key="14">
    <source>
        <dbReference type="ARBA" id="ARBA00023136"/>
    </source>
</evidence>